<dbReference type="InterPro" id="IPR057366">
    <property type="entry name" value="TRPM-like"/>
</dbReference>
<keyword evidence="11" id="KW-1185">Reference proteome</keyword>
<dbReference type="InterPro" id="IPR050927">
    <property type="entry name" value="TRPM"/>
</dbReference>
<dbReference type="EMBL" id="CAJNOQ010007025">
    <property type="protein sequence ID" value="CAF1155267.1"/>
    <property type="molecule type" value="Genomic_DNA"/>
</dbReference>
<sequence>MKSEQGYYLITLFEFGERENIDLEDAMLQSVVNAGKYISSEDKMQMTEMNLAIAWKKIQRARTRILTNKTIVHWKDDDLDACLEEALCRGLFDFVELLLDFGASFQRLEKFCDIKILYKVMTEAGMTKWLPHPTNLRDPMEWYRRYMPTQYAAKKKGLQVPNKLLRKQKDITMDSMNNTGSCLFMQELLLWSVFTNQPDIAESICYRTNNPIVTLLFISKIYRTASRTPRLKSEKKTEYKQKEKDFAQHAAAIVDRCFDVDEKFALELIRIPSKDLFNRTPLKLAQEINSRAFISTKTVQKYVDEQWYGNINGDAHRFVDILTFTTCIFPFLLLIPNVCDSMLHPPNKMKDLVFFVYFILIFLFAYMVTSFSLITTRHQVKWKGKHDFEITQNGTNFFDWKMLRDIVDWGAWKVYGQIDMQLETNAGNGTEIKG</sequence>
<evidence type="ECO:0000256" key="4">
    <source>
        <dbReference type="ARBA" id="ARBA00023136"/>
    </source>
</evidence>
<accession>A0A814T9F0</accession>
<evidence type="ECO:0000256" key="1">
    <source>
        <dbReference type="ARBA" id="ARBA00004141"/>
    </source>
</evidence>
<comment type="caution">
    <text evidence="8">The sequence shown here is derived from an EMBL/GenBank/DDBJ whole genome shotgun (WGS) entry which is preliminary data.</text>
</comment>
<proteinExistence type="predicted"/>
<dbReference type="PANTHER" id="PTHR13800">
    <property type="entry name" value="TRANSIENT RECEPTOR POTENTIAL CATION CHANNEL, SUBFAMILY M, MEMBER 6"/>
    <property type="match status" value="1"/>
</dbReference>
<evidence type="ECO:0000313" key="8">
    <source>
        <dbReference type="EMBL" id="CAF1155267.1"/>
    </source>
</evidence>
<organism evidence="8 11">
    <name type="scientific">Didymodactylos carnosus</name>
    <dbReference type="NCBI Taxonomy" id="1234261"/>
    <lineage>
        <taxon>Eukaryota</taxon>
        <taxon>Metazoa</taxon>
        <taxon>Spiralia</taxon>
        <taxon>Gnathifera</taxon>
        <taxon>Rotifera</taxon>
        <taxon>Eurotatoria</taxon>
        <taxon>Bdelloidea</taxon>
        <taxon>Philodinida</taxon>
        <taxon>Philodinidae</taxon>
        <taxon>Didymodactylos</taxon>
    </lineage>
</organism>
<dbReference type="Pfam" id="PF25508">
    <property type="entry name" value="TRPM2"/>
    <property type="match status" value="1"/>
</dbReference>
<keyword evidence="3 5" id="KW-1133">Transmembrane helix</keyword>
<keyword evidence="2 5" id="KW-0812">Transmembrane</keyword>
<dbReference type="OrthoDB" id="310870at2759"/>
<dbReference type="EMBL" id="CAJOBC010007024">
    <property type="protein sequence ID" value="CAF3918708.1"/>
    <property type="molecule type" value="Genomic_DNA"/>
</dbReference>
<keyword evidence="4 5" id="KW-0472">Membrane</keyword>
<dbReference type="Proteomes" id="UP000681722">
    <property type="component" value="Unassembled WGS sequence"/>
</dbReference>
<dbReference type="GO" id="GO:0030001">
    <property type="term" value="P:metal ion transport"/>
    <property type="evidence" value="ECO:0007669"/>
    <property type="project" value="TreeGrafter"/>
</dbReference>
<evidence type="ECO:0000313" key="7">
    <source>
        <dbReference type="EMBL" id="CAF0956491.1"/>
    </source>
</evidence>
<gene>
    <name evidence="8" type="ORF">GPM918_LOCUS21394</name>
    <name evidence="7" type="ORF">OVA965_LOCUS12410</name>
    <name evidence="10" type="ORF">SRO942_LOCUS21391</name>
    <name evidence="9" type="ORF">TMI583_LOCUS12414</name>
</gene>
<comment type="subcellular location">
    <subcellularLocation>
        <location evidence="1">Membrane</location>
        <topology evidence="1">Multi-pass membrane protein</topology>
    </subcellularLocation>
</comment>
<dbReference type="Proteomes" id="UP000682733">
    <property type="component" value="Unassembled WGS sequence"/>
</dbReference>
<dbReference type="GO" id="GO:0005886">
    <property type="term" value="C:plasma membrane"/>
    <property type="evidence" value="ECO:0007669"/>
    <property type="project" value="TreeGrafter"/>
</dbReference>
<reference evidence="8" key="1">
    <citation type="submission" date="2021-02" db="EMBL/GenBank/DDBJ databases">
        <authorList>
            <person name="Nowell W R."/>
        </authorList>
    </citation>
    <scope>NUCLEOTIDE SEQUENCE</scope>
</reference>
<dbReference type="Proteomes" id="UP000663829">
    <property type="component" value="Unassembled WGS sequence"/>
</dbReference>
<dbReference type="InterPro" id="IPR036770">
    <property type="entry name" value="Ankyrin_rpt-contain_sf"/>
</dbReference>
<evidence type="ECO:0000313" key="10">
    <source>
        <dbReference type="EMBL" id="CAF3918708.1"/>
    </source>
</evidence>
<feature type="transmembrane region" description="Helical" evidence="5">
    <location>
        <begin position="318"/>
        <end position="335"/>
    </location>
</feature>
<evidence type="ECO:0000313" key="11">
    <source>
        <dbReference type="Proteomes" id="UP000663829"/>
    </source>
</evidence>
<dbReference type="EMBL" id="CAJNOK010004985">
    <property type="protein sequence ID" value="CAF0956491.1"/>
    <property type="molecule type" value="Genomic_DNA"/>
</dbReference>
<evidence type="ECO:0000313" key="9">
    <source>
        <dbReference type="EMBL" id="CAF3729646.1"/>
    </source>
</evidence>
<dbReference type="Proteomes" id="UP000677228">
    <property type="component" value="Unassembled WGS sequence"/>
</dbReference>
<dbReference type="AlphaFoldDB" id="A0A814T9F0"/>
<dbReference type="EMBL" id="CAJOBA010004990">
    <property type="protein sequence ID" value="CAF3729646.1"/>
    <property type="molecule type" value="Genomic_DNA"/>
</dbReference>
<dbReference type="GO" id="GO:0005261">
    <property type="term" value="F:monoatomic cation channel activity"/>
    <property type="evidence" value="ECO:0007669"/>
    <property type="project" value="TreeGrafter"/>
</dbReference>
<protein>
    <recommendedName>
        <fullName evidence="6">TRPM-like domain-containing protein</fullName>
    </recommendedName>
</protein>
<dbReference type="PANTHER" id="PTHR13800:SF41">
    <property type="entry name" value="PROTEIN CED-11"/>
    <property type="match status" value="1"/>
</dbReference>
<feature type="transmembrane region" description="Helical" evidence="5">
    <location>
        <begin position="355"/>
        <end position="375"/>
    </location>
</feature>
<evidence type="ECO:0000256" key="2">
    <source>
        <dbReference type="ARBA" id="ARBA00022692"/>
    </source>
</evidence>
<name>A0A814T9F0_9BILA</name>
<evidence type="ECO:0000256" key="5">
    <source>
        <dbReference type="SAM" id="Phobius"/>
    </source>
</evidence>
<dbReference type="SUPFAM" id="SSF48403">
    <property type="entry name" value="Ankyrin repeat"/>
    <property type="match status" value="1"/>
</dbReference>
<feature type="domain" description="TRPM-like" evidence="6">
    <location>
        <begin position="173"/>
        <end position="295"/>
    </location>
</feature>
<evidence type="ECO:0000259" key="6">
    <source>
        <dbReference type="Pfam" id="PF25508"/>
    </source>
</evidence>
<evidence type="ECO:0000256" key="3">
    <source>
        <dbReference type="ARBA" id="ARBA00022989"/>
    </source>
</evidence>